<dbReference type="VEuPathDB" id="FungiDB:SPPG_07618"/>
<dbReference type="Proteomes" id="UP000053201">
    <property type="component" value="Unassembled WGS sequence"/>
</dbReference>
<evidence type="ECO:0000313" key="1">
    <source>
        <dbReference type="EMBL" id="KNC97231.1"/>
    </source>
</evidence>
<accession>A0A0L0H8E6</accession>
<name>A0A0L0H8E6_SPIPD</name>
<gene>
    <name evidence="1" type="ORF">SPPG_07618</name>
</gene>
<proteinExistence type="predicted"/>
<organism evidence="1 2">
    <name type="scientific">Spizellomyces punctatus (strain DAOM BR117)</name>
    <dbReference type="NCBI Taxonomy" id="645134"/>
    <lineage>
        <taxon>Eukaryota</taxon>
        <taxon>Fungi</taxon>
        <taxon>Fungi incertae sedis</taxon>
        <taxon>Chytridiomycota</taxon>
        <taxon>Chytridiomycota incertae sedis</taxon>
        <taxon>Chytridiomycetes</taxon>
        <taxon>Spizellomycetales</taxon>
        <taxon>Spizellomycetaceae</taxon>
        <taxon>Spizellomyces</taxon>
    </lineage>
</organism>
<evidence type="ECO:0000313" key="2">
    <source>
        <dbReference type="Proteomes" id="UP000053201"/>
    </source>
</evidence>
<keyword evidence="2" id="KW-1185">Reference proteome</keyword>
<dbReference type="InParanoid" id="A0A0L0H8E6"/>
<dbReference type="GeneID" id="27690824"/>
<dbReference type="AlphaFoldDB" id="A0A0L0H8E6"/>
<reference evidence="1 2" key="1">
    <citation type="submission" date="2009-08" db="EMBL/GenBank/DDBJ databases">
        <title>The Genome Sequence of Spizellomyces punctatus strain DAOM BR117.</title>
        <authorList>
            <consortium name="The Broad Institute Genome Sequencing Platform"/>
            <person name="Russ C."/>
            <person name="Cuomo C."/>
            <person name="Shea T."/>
            <person name="Young S.K."/>
            <person name="Zeng Q."/>
            <person name="Koehrsen M."/>
            <person name="Haas B."/>
            <person name="Borodovsky M."/>
            <person name="Guigo R."/>
            <person name="Alvarado L."/>
            <person name="Berlin A."/>
            <person name="Bochicchio J."/>
            <person name="Borenstein D."/>
            <person name="Chapman S."/>
            <person name="Chen Z."/>
            <person name="Engels R."/>
            <person name="Freedman E."/>
            <person name="Gellesch M."/>
            <person name="Goldberg J."/>
            <person name="Griggs A."/>
            <person name="Gujja S."/>
            <person name="Heiman D."/>
            <person name="Hepburn T."/>
            <person name="Howarth C."/>
            <person name="Jen D."/>
            <person name="Larson L."/>
            <person name="Lewis B."/>
            <person name="Mehta T."/>
            <person name="Park D."/>
            <person name="Pearson M."/>
            <person name="Roberts A."/>
            <person name="Saif S."/>
            <person name="Shenoy N."/>
            <person name="Sisk P."/>
            <person name="Stolte C."/>
            <person name="Sykes S."/>
            <person name="Thomson T."/>
            <person name="Walk T."/>
            <person name="White J."/>
            <person name="Yandava C."/>
            <person name="Burger G."/>
            <person name="Gray M.W."/>
            <person name="Holland P.W.H."/>
            <person name="King N."/>
            <person name="Lang F.B.F."/>
            <person name="Roger A.J."/>
            <person name="Ruiz-Trillo I."/>
            <person name="Lander E."/>
            <person name="Nusbaum C."/>
        </authorList>
    </citation>
    <scope>NUCLEOTIDE SEQUENCE [LARGE SCALE GENOMIC DNA]</scope>
    <source>
        <strain evidence="1 2">DAOM BR117</strain>
    </source>
</reference>
<sequence length="330" mass="37916">MNFHLFYEEDGCENGFVCRSDGNILVATNDNEITITLGEEKPPNLGPSSSIHDLVAEKLCDQPTKRTAKEIEEDLDARRRELTIAREQRDFGNAKFLHFEKIPQLQEELLQVLGTNRTEDRREPSAPVLSAEEDFIALPSDDEEVNFSCAKKAKRYWAVPAKKARVEKMSVDNEDLRIQLSSAGTSSQHALEAVQQRKPRKGTRDRYHCKVDLYINGKLWKRDCVFVIVTKQGSERSTVSVQYDLSEELPLQTTRPRYIIYHDRTYISFDDTRPPHAITFSSATGFFDWYHNEDFRGFAFQYAGNINEILIADVEGKDSLAIMYEALHRL</sequence>
<dbReference type="RefSeq" id="XP_016605271.1">
    <property type="nucleotide sequence ID" value="XM_016755783.1"/>
</dbReference>
<protein>
    <submittedName>
        <fullName evidence="1">Uncharacterized protein</fullName>
    </submittedName>
</protein>
<dbReference type="OrthoDB" id="10597977at2759"/>
<dbReference type="EMBL" id="KQ257465">
    <property type="protein sequence ID" value="KNC97231.1"/>
    <property type="molecule type" value="Genomic_DNA"/>
</dbReference>